<reference evidence="4 5" key="1">
    <citation type="submission" date="2019-02" db="EMBL/GenBank/DDBJ databases">
        <title>Genomic Encyclopedia of Archaeal and Bacterial Type Strains, Phase II (KMG-II): from individual species to whole genera.</title>
        <authorList>
            <person name="Goeker M."/>
        </authorList>
    </citation>
    <scope>NUCLEOTIDE SEQUENCE [LARGE SCALE GENOMIC DNA]</scope>
    <source>
        <strain evidence="4 5">DSM 18101</strain>
    </source>
</reference>
<dbReference type="InterPro" id="IPR016181">
    <property type="entry name" value="Acyl_CoA_acyltransferase"/>
</dbReference>
<dbReference type="PANTHER" id="PTHR43877">
    <property type="entry name" value="AMINOALKYLPHOSPHONATE N-ACETYLTRANSFERASE-RELATED-RELATED"/>
    <property type="match status" value="1"/>
</dbReference>
<comment type="caution">
    <text evidence="4">The sequence shown here is derived from an EMBL/GenBank/DDBJ whole genome shotgun (WGS) entry which is preliminary data.</text>
</comment>
<dbReference type="PROSITE" id="PS51186">
    <property type="entry name" value="GNAT"/>
    <property type="match status" value="1"/>
</dbReference>
<protein>
    <submittedName>
        <fullName evidence="4">Acetyltransferase (GNAT) family protein</fullName>
    </submittedName>
</protein>
<dbReference type="PANTHER" id="PTHR43877:SF2">
    <property type="entry name" value="AMINOALKYLPHOSPHONATE N-ACETYLTRANSFERASE-RELATED"/>
    <property type="match status" value="1"/>
</dbReference>
<name>A0A4Q7YYM5_9BACT</name>
<dbReference type="OrthoDB" id="9789603at2"/>
<accession>A0A4Q7YYM5</accession>
<dbReference type="InterPro" id="IPR050832">
    <property type="entry name" value="Bact_Acetyltransf"/>
</dbReference>
<organism evidence="4 5">
    <name type="scientific">Edaphobacter modestus</name>
    <dbReference type="NCBI Taxonomy" id="388466"/>
    <lineage>
        <taxon>Bacteria</taxon>
        <taxon>Pseudomonadati</taxon>
        <taxon>Acidobacteriota</taxon>
        <taxon>Terriglobia</taxon>
        <taxon>Terriglobales</taxon>
        <taxon>Acidobacteriaceae</taxon>
        <taxon>Edaphobacter</taxon>
    </lineage>
</organism>
<dbReference type="GO" id="GO:0016747">
    <property type="term" value="F:acyltransferase activity, transferring groups other than amino-acyl groups"/>
    <property type="evidence" value="ECO:0007669"/>
    <property type="project" value="InterPro"/>
</dbReference>
<dbReference type="EMBL" id="SHKW01000001">
    <property type="protein sequence ID" value="RZU42584.1"/>
    <property type="molecule type" value="Genomic_DNA"/>
</dbReference>
<feature type="domain" description="N-acetyltransferase" evidence="3">
    <location>
        <begin position="11"/>
        <end position="157"/>
    </location>
</feature>
<dbReference type="SUPFAM" id="SSF55729">
    <property type="entry name" value="Acyl-CoA N-acyltransferases (Nat)"/>
    <property type="match status" value="1"/>
</dbReference>
<dbReference type="Gene3D" id="3.40.630.30">
    <property type="match status" value="1"/>
</dbReference>
<keyword evidence="2" id="KW-0012">Acyltransferase</keyword>
<dbReference type="Pfam" id="PF00583">
    <property type="entry name" value="Acetyltransf_1"/>
    <property type="match status" value="1"/>
</dbReference>
<gene>
    <name evidence="4" type="ORF">BDD14_4175</name>
</gene>
<evidence type="ECO:0000259" key="3">
    <source>
        <dbReference type="PROSITE" id="PS51186"/>
    </source>
</evidence>
<evidence type="ECO:0000256" key="1">
    <source>
        <dbReference type="ARBA" id="ARBA00022679"/>
    </source>
</evidence>
<dbReference type="Proteomes" id="UP000292958">
    <property type="component" value="Unassembled WGS sequence"/>
</dbReference>
<dbReference type="InterPro" id="IPR000182">
    <property type="entry name" value="GNAT_dom"/>
</dbReference>
<dbReference type="RefSeq" id="WP_130420498.1">
    <property type="nucleotide sequence ID" value="NZ_SHKW01000001.1"/>
</dbReference>
<keyword evidence="5" id="KW-1185">Reference proteome</keyword>
<sequence length="157" mass="17328">METIATDDEELVLRGVAAEDAEAVAKLSGELGYETSTSEMKARLEGMLPLPDHHLVLVACLGNEVVGWIEAEVVRHLQSSPHTLITGLVVKEGVRSVGIGRRLCAEAERWSQRRGVSLLRVTSRMTRERAHRFYLREGFVQTKTSAVFEKVLSTQGG</sequence>
<proteinExistence type="predicted"/>
<evidence type="ECO:0000256" key="2">
    <source>
        <dbReference type="ARBA" id="ARBA00023315"/>
    </source>
</evidence>
<dbReference type="AlphaFoldDB" id="A0A4Q7YYM5"/>
<dbReference type="CDD" id="cd04301">
    <property type="entry name" value="NAT_SF"/>
    <property type="match status" value="1"/>
</dbReference>
<evidence type="ECO:0000313" key="5">
    <source>
        <dbReference type="Proteomes" id="UP000292958"/>
    </source>
</evidence>
<keyword evidence="1 4" id="KW-0808">Transferase</keyword>
<evidence type="ECO:0000313" key="4">
    <source>
        <dbReference type="EMBL" id="RZU42584.1"/>
    </source>
</evidence>